<dbReference type="InterPro" id="IPR035901">
    <property type="entry name" value="GIY-YIG_endonuc_sf"/>
</dbReference>
<dbReference type="AlphaFoldDB" id="A0AAN7VPN2"/>
<organism evidence="2 3">
    <name type="scientific">Pyrocoelia pectoralis</name>
    <dbReference type="NCBI Taxonomy" id="417401"/>
    <lineage>
        <taxon>Eukaryota</taxon>
        <taxon>Metazoa</taxon>
        <taxon>Ecdysozoa</taxon>
        <taxon>Arthropoda</taxon>
        <taxon>Hexapoda</taxon>
        <taxon>Insecta</taxon>
        <taxon>Pterygota</taxon>
        <taxon>Neoptera</taxon>
        <taxon>Endopterygota</taxon>
        <taxon>Coleoptera</taxon>
        <taxon>Polyphaga</taxon>
        <taxon>Elateriformia</taxon>
        <taxon>Elateroidea</taxon>
        <taxon>Lampyridae</taxon>
        <taxon>Lampyrinae</taxon>
        <taxon>Pyrocoelia</taxon>
    </lineage>
</organism>
<evidence type="ECO:0000313" key="2">
    <source>
        <dbReference type="EMBL" id="KAK5648028.1"/>
    </source>
</evidence>
<feature type="domain" description="Reverse transcriptase" evidence="1">
    <location>
        <begin position="1"/>
        <end position="124"/>
    </location>
</feature>
<reference evidence="2 3" key="1">
    <citation type="journal article" date="2024" name="Insects">
        <title>An Improved Chromosome-Level Genome Assembly of the Firefly Pyrocoelia pectoralis.</title>
        <authorList>
            <person name="Fu X."/>
            <person name="Meyer-Rochow V.B."/>
            <person name="Ballantyne L."/>
            <person name="Zhu X."/>
        </authorList>
    </citation>
    <scope>NUCLEOTIDE SEQUENCE [LARGE SCALE GENOMIC DNA]</scope>
    <source>
        <strain evidence="2">XCY_ONT2</strain>
    </source>
</reference>
<dbReference type="EMBL" id="JAVRBK010000002">
    <property type="protein sequence ID" value="KAK5648028.1"/>
    <property type="molecule type" value="Genomic_DNA"/>
</dbReference>
<protein>
    <recommendedName>
        <fullName evidence="1">Reverse transcriptase domain-containing protein</fullName>
    </recommendedName>
</protein>
<dbReference type="PANTHER" id="PTHR21301:SF10">
    <property type="entry name" value="REVERSE TRANSCRIPTASE DOMAIN-CONTAINING PROTEIN"/>
    <property type="match status" value="1"/>
</dbReference>
<proteinExistence type="predicted"/>
<dbReference type="CDD" id="cd00304">
    <property type="entry name" value="RT_like"/>
    <property type="match status" value="1"/>
</dbReference>
<gene>
    <name evidence="2" type="ORF">RI129_002920</name>
</gene>
<evidence type="ECO:0000313" key="3">
    <source>
        <dbReference type="Proteomes" id="UP001329430"/>
    </source>
</evidence>
<name>A0AAN7VPN2_9COLE</name>
<dbReference type="PANTHER" id="PTHR21301">
    <property type="entry name" value="REVERSE TRANSCRIPTASE"/>
    <property type="match status" value="1"/>
</dbReference>
<dbReference type="Proteomes" id="UP001329430">
    <property type="component" value="Chromosome 2"/>
</dbReference>
<accession>A0AAN7VPN2</accession>
<comment type="caution">
    <text evidence="2">The sequence shown here is derived from an EMBL/GenBank/DDBJ whole genome shotgun (WGS) entry which is preliminary data.</text>
</comment>
<dbReference type="Gene3D" id="3.40.1440.10">
    <property type="entry name" value="GIY-YIG endonuclease"/>
    <property type="match status" value="1"/>
</dbReference>
<dbReference type="InterPro" id="IPR000477">
    <property type="entry name" value="RT_dom"/>
</dbReference>
<dbReference type="PROSITE" id="PS50878">
    <property type="entry name" value="RT_POL"/>
    <property type="match status" value="1"/>
</dbReference>
<dbReference type="InterPro" id="IPR058912">
    <property type="entry name" value="HTH_animal"/>
</dbReference>
<keyword evidence="3" id="KW-1185">Reference proteome</keyword>
<evidence type="ECO:0000259" key="1">
    <source>
        <dbReference type="PROSITE" id="PS50878"/>
    </source>
</evidence>
<dbReference type="Pfam" id="PF26215">
    <property type="entry name" value="HTH_animal"/>
    <property type="match status" value="1"/>
</dbReference>
<sequence length="372" mass="43219">MALLKLSTQQNFFKFNHNYYSQREGLAMGSNLSPILAEIFMNKLETAFITQSQFYLDHVIVWKRHVDDIICIHTADDHQLTLFLDFLNQIHPTIKFTVELENNNQLPFLDILLHRIDDKIEFSIYRKPSTTDSLIPIDSEHPFTHKLAGLNSLLRRLVSIPMSPNNFENEYNLIKQIGLNNGYPTHIIDNLFHKIKRSFNPTLLTPQRTSQFESIYRSLTFYPYISHTVKNIFKRYNITISFCNNDTLLTSLVNNKDKINKLDRSGVYQLQCPSCPAHYIGQTGRSFNTRFKEHMNSIKTNNLDHKSAFGEHILSTGHSFNPNLDFNILHYGKKGHLLNILENLEIAKHKNDNNLVNEIIDPHTNYISSICI</sequence>